<gene>
    <name evidence="1" type="ORF">EZS27_022059</name>
</gene>
<accession>A0A5J4R706</accession>
<comment type="caution">
    <text evidence="1">The sequence shown here is derived from an EMBL/GenBank/DDBJ whole genome shotgun (WGS) entry which is preliminary data.</text>
</comment>
<proteinExistence type="predicted"/>
<sequence>MNLHLFNPAHDLSLANYSPTYTPPAHARRLSVDLALLPVWYASSEDAVLVPSSYNLPFLQEKQALLPLLPGLLTEPEITNIPDLIPVPWGWNPAIHKYLLSLGISVEALPDKEQLAAIRNQSHRLFAVNVLPLLQFNNNFCGESFYLTDTNNIRQFVESYATCLLKAPFSGSGKGLHWCKGVYTPLLNRWSEHAIWQQGGVVAEPVYDKIIDFAMLFRAFGNGNVTFAGYSLFRTNASGAYESNALLSDETIEQQLVSYVPLSALRELRVRLEKKLSSRLNGVYTGYLGADMMICRFKDMPEYRIHPCVEINLRMTMGVVARLFYDRYMQPGMKGVFKLNYFSSPDQLATEDFRLSKEHPLRVSGEKITAGYLSLVPVTPHSQYLASILLYES</sequence>
<dbReference type="AlphaFoldDB" id="A0A5J4R706"/>
<name>A0A5J4R706_9ZZZZ</name>
<evidence type="ECO:0000313" key="1">
    <source>
        <dbReference type="EMBL" id="KAA6329104.1"/>
    </source>
</evidence>
<evidence type="ECO:0008006" key="2">
    <source>
        <dbReference type="Google" id="ProtNLM"/>
    </source>
</evidence>
<protein>
    <recommendedName>
        <fullName evidence="2">ATP-grasp domain-containing protein</fullName>
    </recommendedName>
</protein>
<reference evidence="1" key="1">
    <citation type="submission" date="2019-03" db="EMBL/GenBank/DDBJ databases">
        <title>Single cell metagenomics reveals metabolic interactions within the superorganism composed of flagellate Streblomastix strix and complex community of Bacteroidetes bacteria on its surface.</title>
        <authorList>
            <person name="Treitli S.C."/>
            <person name="Kolisko M."/>
            <person name="Husnik F."/>
            <person name="Keeling P."/>
            <person name="Hampl V."/>
        </authorList>
    </citation>
    <scope>NUCLEOTIDE SEQUENCE</scope>
    <source>
        <strain evidence="1">STM</strain>
    </source>
</reference>
<organism evidence="1">
    <name type="scientific">termite gut metagenome</name>
    <dbReference type="NCBI Taxonomy" id="433724"/>
    <lineage>
        <taxon>unclassified sequences</taxon>
        <taxon>metagenomes</taxon>
        <taxon>organismal metagenomes</taxon>
    </lineage>
</organism>
<dbReference type="EMBL" id="SNRY01001702">
    <property type="protein sequence ID" value="KAA6329104.1"/>
    <property type="molecule type" value="Genomic_DNA"/>
</dbReference>